<reference evidence="2 3" key="1">
    <citation type="journal article" date="2023" name="Plants (Basel)">
        <title>Bridging the Gap: Combining Genomics and Transcriptomics Approaches to Understand Stylosanthes scabra, an Orphan Legume from the Brazilian Caatinga.</title>
        <authorList>
            <person name="Ferreira-Neto J.R.C."/>
            <person name="da Silva M.D."/>
            <person name="Binneck E."/>
            <person name="de Melo N.F."/>
            <person name="da Silva R.H."/>
            <person name="de Melo A.L.T.M."/>
            <person name="Pandolfi V."/>
            <person name="Bustamante F.O."/>
            <person name="Brasileiro-Vidal A.C."/>
            <person name="Benko-Iseppon A.M."/>
        </authorList>
    </citation>
    <scope>NUCLEOTIDE SEQUENCE [LARGE SCALE GENOMIC DNA]</scope>
    <source>
        <tissue evidence="2">Leaves</tissue>
    </source>
</reference>
<keyword evidence="1" id="KW-0150">Chloroplast</keyword>
<organism evidence="2 3">
    <name type="scientific">Stylosanthes scabra</name>
    <dbReference type="NCBI Taxonomy" id="79078"/>
    <lineage>
        <taxon>Eukaryota</taxon>
        <taxon>Viridiplantae</taxon>
        <taxon>Streptophyta</taxon>
        <taxon>Embryophyta</taxon>
        <taxon>Tracheophyta</taxon>
        <taxon>Spermatophyta</taxon>
        <taxon>Magnoliopsida</taxon>
        <taxon>eudicotyledons</taxon>
        <taxon>Gunneridae</taxon>
        <taxon>Pentapetalae</taxon>
        <taxon>rosids</taxon>
        <taxon>fabids</taxon>
        <taxon>Fabales</taxon>
        <taxon>Fabaceae</taxon>
        <taxon>Papilionoideae</taxon>
        <taxon>50 kb inversion clade</taxon>
        <taxon>dalbergioids sensu lato</taxon>
        <taxon>Dalbergieae</taxon>
        <taxon>Pterocarpus clade</taxon>
        <taxon>Stylosanthes</taxon>
    </lineage>
</organism>
<accession>A0ABU6ZDN1</accession>
<proteinExistence type="inferred from homology"/>
<evidence type="ECO:0000313" key="2">
    <source>
        <dbReference type="EMBL" id="MED6220063.1"/>
    </source>
</evidence>
<dbReference type="Proteomes" id="UP001341840">
    <property type="component" value="Unassembled WGS sequence"/>
</dbReference>
<sequence>MHIVSPQFHTLYFHSSKLEHKHTNTHSSLLPSFLHLSLLEASTEGSKTMASIGVSEMLGNPINLSRAARSAPSASSPATFKTVALFGKKKAAPPPPPKKVAAAVTPANDELAKWYGPDRRIFLPEGLLDRSEIPPYLTGEVPGDYGYDPFGLSKKPEDFA</sequence>
<keyword evidence="3" id="KW-1185">Reference proteome</keyword>
<name>A0ABU6ZDN1_9FABA</name>
<dbReference type="EMBL" id="JASCZI010272089">
    <property type="protein sequence ID" value="MED6220063.1"/>
    <property type="molecule type" value="Genomic_DNA"/>
</dbReference>
<evidence type="ECO:0000256" key="1">
    <source>
        <dbReference type="RuleBase" id="RU363080"/>
    </source>
</evidence>
<keyword evidence="1" id="KW-0157">Chromophore</keyword>
<keyword evidence="1" id="KW-0602">Photosynthesis</keyword>
<comment type="similarity">
    <text evidence="1">Belongs to the light-harvesting chlorophyll a/b-binding (LHC) protein family.</text>
</comment>
<feature type="non-terminal residue" evidence="2">
    <location>
        <position position="160"/>
    </location>
</feature>
<dbReference type="PANTHER" id="PTHR21649">
    <property type="entry name" value="CHLOROPHYLL A/B BINDING PROTEIN"/>
    <property type="match status" value="1"/>
</dbReference>
<comment type="subcellular location">
    <subcellularLocation>
        <location evidence="1">Plastid</location>
        <location evidence="1">Chloroplast thylakoid membrane</location>
    </subcellularLocation>
</comment>
<keyword evidence="1" id="KW-0148">Chlorophyll</keyword>
<gene>
    <name evidence="2" type="primary">LHCB5_2</name>
    <name evidence="2" type="ORF">PIB30_041376</name>
</gene>
<dbReference type="SUPFAM" id="SSF103511">
    <property type="entry name" value="Chlorophyll a-b binding protein"/>
    <property type="match status" value="1"/>
</dbReference>
<dbReference type="InterPro" id="IPR001344">
    <property type="entry name" value="Chloro_AB-bd_pln"/>
</dbReference>
<evidence type="ECO:0000313" key="3">
    <source>
        <dbReference type="Proteomes" id="UP001341840"/>
    </source>
</evidence>
<keyword evidence="1" id="KW-0604">Photosystem II</keyword>
<comment type="caution">
    <text evidence="2">The sequence shown here is derived from an EMBL/GenBank/DDBJ whole genome shotgun (WGS) entry which is preliminary data.</text>
</comment>
<keyword evidence="1" id="KW-0603">Photosystem I</keyword>
<protein>
    <recommendedName>
        <fullName evidence="1">Chlorophyll a-b binding protein, chloroplastic</fullName>
    </recommendedName>
</protein>
<dbReference type="Gene3D" id="1.10.3460.10">
    <property type="entry name" value="Chlorophyll a/b binding protein domain"/>
    <property type="match status" value="1"/>
</dbReference>
<comment type="function">
    <text evidence="1">The light-harvesting complex (LHC) functions as a light receptor, it captures and delivers excitation energy to photosystems with which it is closely associated.</text>
</comment>
<keyword evidence="1" id="KW-0793">Thylakoid</keyword>
<keyword evidence="1" id="KW-0934">Plastid</keyword>